<comment type="caution">
    <text evidence="1">The sequence shown here is derived from an EMBL/GenBank/DDBJ whole genome shotgun (WGS) entry which is preliminary data.</text>
</comment>
<evidence type="ECO:0000313" key="2">
    <source>
        <dbReference type="Proteomes" id="UP001642360"/>
    </source>
</evidence>
<protein>
    <submittedName>
        <fullName evidence="1">Uncharacterized protein</fullName>
    </submittedName>
</protein>
<accession>A0ABC8RS24</accession>
<evidence type="ECO:0000313" key="1">
    <source>
        <dbReference type="EMBL" id="CAK9147798.1"/>
    </source>
</evidence>
<dbReference type="Proteomes" id="UP001642360">
    <property type="component" value="Unassembled WGS sequence"/>
</dbReference>
<sequence>MDYPLRMEQFRNANADSAATCQKLKGDLQAVFNVLPKDMQQLLLMNPQRAALLQGSHEWAKLPGHPLLQVGVVSSTSPR</sequence>
<keyword evidence="2" id="KW-1185">Reference proteome</keyword>
<proteinExistence type="predicted"/>
<reference evidence="1 2" key="1">
    <citation type="submission" date="2024-02" db="EMBL/GenBank/DDBJ databases">
        <authorList>
            <person name="Vignale AGUSTIN F."/>
            <person name="Sosa J E."/>
            <person name="Modenutti C."/>
        </authorList>
    </citation>
    <scope>NUCLEOTIDE SEQUENCE [LARGE SCALE GENOMIC DNA]</scope>
</reference>
<dbReference type="AlphaFoldDB" id="A0ABC8RS24"/>
<organism evidence="1 2">
    <name type="scientific">Ilex paraguariensis</name>
    <name type="common">yerba mate</name>
    <dbReference type="NCBI Taxonomy" id="185542"/>
    <lineage>
        <taxon>Eukaryota</taxon>
        <taxon>Viridiplantae</taxon>
        <taxon>Streptophyta</taxon>
        <taxon>Embryophyta</taxon>
        <taxon>Tracheophyta</taxon>
        <taxon>Spermatophyta</taxon>
        <taxon>Magnoliopsida</taxon>
        <taxon>eudicotyledons</taxon>
        <taxon>Gunneridae</taxon>
        <taxon>Pentapetalae</taxon>
        <taxon>asterids</taxon>
        <taxon>campanulids</taxon>
        <taxon>Aquifoliales</taxon>
        <taxon>Aquifoliaceae</taxon>
        <taxon>Ilex</taxon>
    </lineage>
</organism>
<gene>
    <name evidence="1" type="ORF">ILEXP_LOCUS15739</name>
</gene>
<dbReference type="EMBL" id="CAUOFW020001724">
    <property type="protein sequence ID" value="CAK9147798.1"/>
    <property type="molecule type" value="Genomic_DNA"/>
</dbReference>
<name>A0ABC8RS24_9AQUA</name>